<feature type="binding site" evidence="4">
    <location>
        <begin position="245"/>
        <end position="249"/>
    </location>
    <ligand>
        <name>ATP</name>
        <dbReference type="ChEBI" id="CHEBI:30616"/>
    </ligand>
</feature>
<name>V7PUX6_PLAYE</name>
<dbReference type="Pfam" id="PF01150">
    <property type="entry name" value="GDA1_CD39"/>
    <property type="match status" value="1"/>
</dbReference>
<comment type="similarity">
    <text evidence="1">Belongs to the GDA1/CD39 NTPase family.</text>
</comment>
<evidence type="ECO:0000256" key="2">
    <source>
        <dbReference type="ARBA" id="ARBA00022801"/>
    </source>
</evidence>
<reference evidence="6 7" key="1">
    <citation type="submission" date="2013-11" db="EMBL/GenBank/DDBJ databases">
        <title>The Genome Sequence of Plasmodium yoelii 17X.</title>
        <authorList>
            <consortium name="The Broad Institute Genomics Platform"/>
            <consortium name="The Broad Institute Genome Sequencing Center for Infectious Disease"/>
            <person name="Neafsey D."/>
            <person name="Adams J."/>
            <person name="Walker B."/>
            <person name="Young S.K."/>
            <person name="Zeng Q."/>
            <person name="Gargeya S."/>
            <person name="Fitzgerald M."/>
            <person name="Haas B."/>
            <person name="Abouelleil A."/>
            <person name="Alvarado L."/>
            <person name="Chapman S.B."/>
            <person name="Gainer-Dewar J."/>
            <person name="Goldberg J."/>
            <person name="Griggs A."/>
            <person name="Gujja S."/>
            <person name="Hansen M."/>
            <person name="Howarth C."/>
            <person name="Imamovic A."/>
            <person name="Ireland A."/>
            <person name="Larimer J."/>
            <person name="McCowan C."/>
            <person name="Murphy C."/>
            <person name="Pearson M."/>
            <person name="Poon T.W."/>
            <person name="Priest M."/>
            <person name="Roberts A."/>
            <person name="Saif S."/>
            <person name="Shea T."/>
            <person name="Sykes S."/>
            <person name="Wortman J."/>
            <person name="Nusbaum C."/>
            <person name="Birren B."/>
        </authorList>
    </citation>
    <scope>NUCLEOTIDE SEQUENCE [LARGE SCALE GENOMIC DNA]</scope>
    <source>
        <strain evidence="6 7">17X</strain>
    </source>
</reference>
<evidence type="ECO:0000313" key="6">
    <source>
        <dbReference type="EMBL" id="ETB62940.1"/>
    </source>
</evidence>
<keyword evidence="4" id="KW-0547">Nucleotide-binding</keyword>
<dbReference type="EMBL" id="KI635730">
    <property type="protein sequence ID" value="ETB62940.1"/>
    <property type="molecule type" value="Genomic_DNA"/>
</dbReference>
<dbReference type="PANTHER" id="PTHR11782">
    <property type="entry name" value="ADENOSINE/GUANOSINE DIPHOSPHATASE"/>
    <property type="match status" value="1"/>
</dbReference>
<dbReference type="GO" id="GO:0005524">
    <property type="term" value="F:ATP binding"/>
    <property type="evidence" value="ECO:0007669"/>
    <property type="project" value="UniProtKB-KW"/>
</dbReference>
<keyword evidence="5" id="KW-1133">Transmembrane helix</keyword>
<dbReference type="Gene3D" id="3.30.420.40">
    <property type="match status" value="1"/>
</dbReference>
<keyword evidence="7" id="KW-1185">Reference proteome</keyword>
<dbReference type="Proteomes" id="UP000018538">
    <property type="component" value="Unassembled WGS sequence"/>
</dbReference>
<proteinExistence type="inferred from homology"/>
<dbReference type="Gene3D" id="3.30.420.150">
    <property type="entry name" value="Exopolyphosphatase. Domain 2"/>
    <property type="match status" value="1"/>
</dbReference>
<evidence type="ECO:0000256" key="3">
    <source>
        <dbReference type="PIRSR" id="PIRSR600407-1"/>
    </source>
</evidence>
<keyword evidence="5" id="KW-0812">Transmembrane</keyword>
<accession>V7PUX6</accession>
<evidence type="ECO:0000313" key="7">
    <source>
        <dbReference type="Proteomes" id="UP000018538"/>
    </source>
</evidence>
<dbReference type="AlphaFoldDB" id="V7PUX6"/>
<dbReference type="OrthoDB" id="6372431at2759"/>
<keyword evidence="4" id="KW-0067">ATP-binding</keyword>
<keyword evidence="2" id="KW-0378">Hydrolase</keyword>
<gene>
    <name evidence="6" type="ORF">YYC_00562</name>
</gene>
<evidence type="ECO:0000256" key="4">
    <source>
        <dbReference type="PIRSR" id="PIRSR600407-2"/>
    </source>
</evidence>
<evidence type="ECO:0000256" key="5">
    <source>
        <dbReference type="SAM" id="Phobius"/>
    </source>
</evidence>
<dbReference type="GO" id="GO:0016787">
    <property type="term" value="F:hydrolase activity"/>
    <property type="evidence" value="ECO:0007669"/>
    <property type="project" value="UniProtKB-KW"/>
</dbReference>
<protein>
    <submittedName>
        <fullName evidence="6">Uncharacterized protein</fullName>
    </submittedName>
</protein>
<dbReference type="PANTHER" id="PTHR11782:SF127">
    <property type="entry name" value="NTPASE, ISOFORM F"/>
    <property type="match status" value="1"/>
</dbReference>
<evidence type="ECO:0000256" key="1">
    <source>
        <dbReference type="ARBA" id="ARBA00009283"/>
    </source>
</evidence>
<organism evidence="6 7">
    <name type="scientific">Plasmodium yoelii 17X</name>
    <dbReference type="NCBI Taxonomy" id="1323249"/>
    <lineage>
        <taxon>Eukaryota</taxon>
        <taxon>Sar</taxon>
        <taxon>Alveolata</taxon>
        <taxon>Apicomplexa</taxon>
        <taxon>Aconoidasida</taxon>
        <taxon>Haemosporida</taxon>
        <taxon>Plasmodiidae</taxon>
        <taxon>Plasmodium</taxon>
        <taxon>Plasmodium (Vinckeia)</taxon>
    </lineage>
</organism>
<dbReference type="InterPro" id="IPR000407">
    <property type="entry name" value="GDA1_CD39_NTPase"/>
</dbReference>
<sequence>MKNEAIKKLNRLIFVMIIYSLLIYMIIIAKCEHNILTKYDEKEYDEKTKYKSIIIDAGSTGTRVYIYDYITSNDNKDIKIYIPSINYRTTPGLVYLLNNYFFNNEKEGFYNYFQKIQNFIYENVKKEERSSTVILIRASGGFRLLSINQSNKYINFIKNYFFEKFNDFLLIDELLIKILSGKEEAILSYVSIYSLLEKLSPNPIIFINNNNEEVKNSQKLTHNQINNDNKNDDDDDIIGVLESGGATAQIIIKVPESKMNKDILNSMNYKHKENNKDDVIEENYKNKNIVKIKLFDKNMYLYCKSYLSLGRQNAMKTYLHYVVHEYYEKKNILSKQNKQNKNDTTNYDDDNNQTKFITVPCFPKEFKFLINNLYKTSIDEELEEYNEQNKRELKSDEYIGIGTGDLNLCRKQLQTILNYSKIDTLPFKMKKFIKLYGIENFHHFAIDILNIPETYNPIPLDTSMYLKKAEELCPLTIDEIRKVVHPDANIEKAQTSCFGLIFLYEFMRHVLKIDKSILFYSTNYVKKNNITWTIAVLLISIPRYLNLIKKTKQNYDYDEL</sequence>
<keyword evidence="5" id="KW-0472">Membrane</keyword>
<feature type="transmembrane region" description="Helical" evidence="5">
    <location>
        <begin position="12"/>
        <end position="29"/>
    </location>
</feature>
<feature type="active site" description="Proton acceptor" evidence="3">
    <location>
        <position position="184"/>
    </location>
</feature>